<evidence type="ECO:0000313" key="1">
    <source>
        <dbReference type="EMBL" id="QJB00411.1"/>
    </source>
</evidence>
<reference evidence="1" key="1">
    <citation type="submission" date="2020-03" db="EMBL/GenBank/DDBJ databases">
        <title>The deep terrestrial virosphere.</title>
        <authorList>
            <person name="Holmfeldt K."/>
            <person name="Nilsson E."/>
            <person name="Simone D."/>
            <person name="Lopez-Fernandez M."/>
            <person name="Wu X."/>
            <person name="de Brujin I."/>
            <person name="Lundin D."/>
            <person name="Andersson A."/>
            <person name="Bertilsson S."/>
            <person name="Dopson M."/>
        </authorList>
    </citation>
    <scope>NUCLEOTIDE SEQUENCE</scope>
    <source>
        <strain evidence="1">MM171A00469</strain>
        <strain evidence="2">MM171B00233</strain>
    </source>
</reference>
<evidence type="ECO:0000313" key="2">
    <source>
        <dbReference type="EMBL" id="QJB04581.1"/>
    </source>
</evidence>
<name>A0A6M3LYJ0_9ZZZZ</name>
<proteinExistence type="predicted"/>
<accession>A0A6M3LYJ0</accession>
<sequence length="257" mass="26142">MPIPLLAIAAAAALPQILGGIFGKGAHNKYAKQLEGTKLDMPESMNLAESVYSQLAARGLIGKESIQADIESTLPKTLNIGKESVDSPAALLGLLTKAQENVSGELRTLGIQDEAARLKNKQTLAGFLSGVKAPMEMDIQEYINSMKLGAGRERMAGTAELLQGIEGGISSGIGAYGMGKNLEYMKGINESLGGMAGAGAGIGAEVGGGLGLQDVNLNEMFKGLFSGGSGGGGFGGGGAGLNLGQINFGALKGMFHN</sequence>
<protein>
    <submittedName>
        <fullName evidence="1">Uncharacterized protein</fullName>
    </submittedName>
</protein>
<dbReference type="EMBL" id="MT143885">
    <property type="protein sequence ID" value="QJB04581.1"/>
    <property type="molecule type" value="Genomic_DNA"/>
</dbReference>
<gene>
    <name evidence="1" type="ORF">MM171A00469_0011</name>
    <name evidence="2" type="ORF">MM171B00233_0021</name>
</gene>
<dbReference type="AlphaFoldDB" id="A0A6M3LYJ0"/>
<organism evidence="1">
    <name type="scientific">viral metagenome</name>
    <dbReference type="NCBI Taxonomy" id="1070528"/>
    <lineage>
        <taxon>unclassified sequences</taxon>
        <taxon>metagenomes</taxon>
        <taxon>organismal metagenomes</taxon>
    </lineage>
</organism>
<dbReference type="EMBL" id="MT143692">
    <property type="protein sequence ID" value="QJB00411.1"/>
    <property type="molecule type" value="Genomic_DNA"/>
</dbReference>